<dbReference type="GO" id="GO:0043565">
    <property type="term" value="F:sequence-specific DNA binding"/>
    <property type="evidence" value="ECO:0007669"/>
    <property type="project" value="InterPro"/>
</dbReference>
<dbReference type="RefSeq" id="WP_142892645.1">
    <property type="nucleotide sequence ID" value="NZ_ML660162.1"/>
</dbReference>
<dbReference type="PROSITE" id="PS50110">
    <property type="entry name" value="RESPONSE_REGULATORY"/>
    <property type="match status" value="1"/>
</dbReference>
<dbReference type="Pfam" id="PF25601">
    <property type="entry name" value="AAA_lid_14"/>
    <property type="match status" value="1"/>
</dbReference>
<feature type="domain" description="Response regulatory" evidence="7">
    <location>
        <begin position="4"/>
        <end position="123"/>
    </location>
</feature>
<dbReference type="InterPro" id="IPR058031">
    <property type="entry name" value="AAA_lid_NorR"/>
</dbReference>
<dbReference type="SUPFAM" id="SSF52172">
    <property type="entry name" value="CheY-like"/>
    <property type="match status" value="1"/>
</dbReference>
<reference evidence="8 9" key="1">
    <citation type="submission" date="2019-07" db="EMBL/GenBank/DDBJ databases">
        <title>Draft genome for Aliikangiella sp. M105.</title>
        <authorList>
            <person name="Wang G."/>
        </authorList>
    </citation>
    <scope>NUCLEOTIDE SEQUENCE [LARGE SCALE GENOMIC DNA]</scope>
    <source>
        <strain evidence="8 9">M105</strain>
    </source>
</reference>
<dbReference type="SUPFAM" id="SSF52540">
    <property type="entry name" value="P-loop containing nucleoside triphosphate hydrolases"/>
    <property type="match status" value="1"/>
</dbReference>
<dbReference type="Pfam" id="PF00072">
    <property type="entry name" value="Response_reg"/>
    <property type="match status" value="1"/>
</dbReference>
<comment type="caution">
    <text evidence="8">The sequence shown here is derived from an EMBL/GenBank/DDBJ whole genome shotgun (WGS) entry which is preliminary data.</text>
</comment>
<dbReference type="EMBL" id="VIKS01000004">
    <property type="protein sequence ID" value="TQV88136.1"/>
    <property type="molecule type" value="Genomic_DNA"/>
</dbReference>
<organism evidence="8 9">
    <name type="scientific">Aliikangiella coralliicola</name>
    <dbReference type="NCBI Taxonomy" id="2592383"/>
    <lineage>
        <taxon>Bacteria</taxon>
        <taxon>Pseudomonadati</taxon>
        <taxon>Pseudomonadota</taxon>
        <taxon>Gammaproteobacteria</taxon>
        <taxon>Oceanospirillales</taxon>
        <taxon>Pleioneaceae</taxon>
        <taxon>Aliikangiella</taxon>
    </lineage>
</organism>
<keyword evidence="1" id="KW-0547">Nucleotide-binding</keyword>
<evidence type="ECO:0000259" key="7">
    <source>
        <dbReference type="PROSITE" id="PS50110"/>
    </source>
</evidence>
<dbReference type="Gene3D" id="1.10.10.60">
    <property type="entry name" value="Homeodomain-like"/>
    <property type="match status" value="1"/>
</dbReference>
<dbReference type="InterPro" id="IPR002078">
    <property type="entry name" value="Sigma_54_int"/>
</dbReference>
<protein>
    <submittedName>
        <fullName evidence="8">Sigma-54-dependent Fis family transcriptional regulator</fullName>
    </submittedName>
</protein>
<dbReference type="GO" id="GO:0005524">
    <property type="term" value="F:ATP binding"/>
    <property type="evidence" value="ECO:0007669"/>
    <property type="project" value="UniProtKB-KW"/>
</dbReference>
<keyword evidence="2" id="KW-0067">ATP-binding</keyword>
<dbReference type="FunFam" id="3.40.50.300:FF:000006">
    <property type="entry name" value="DNA-binding transcriptional regulator NtrC"/>
    <property type="match status" value="1"/>
</dbReference>
<name>A0A545UF81_9GAMM</name>
<dbReference type="Gene3D" id="1.10.8.60">
    <property type="match status" value="1"/>
</dbReference>
<dbReference type="OrthoDB" id="9804019at2"/>
<sequence length="473" mass="52663">MSQNILIVDDDSGVLSALEMLLKAEGFSVVSAETPTSALAAINRQDFDLILMDLNYSRDTTSGDEGIKMIEAIRKLDELIPIVVMTGWGTIEVAVSTMQMGANDFVQKPWENDRLLAIISNQIKLVNSQKRSQKLTQQNLLLREQVEKSGEVIAESKRMRDVMTLVNQVAKSDVSVLLTGENGTGKSLFARYIHSQSMRKSESLVSVNMGAVTESLFESEMFGHLKGAFTDAKSTRIGRFELADRGTLFLDEIANTPYSQQGKLLRVLEESQFEKVGSSKTQTVNIRLVTATNATLDEMVNNGEFRKDLLYRINTIEIEIPPLRERIEDILPLANDFLRQVADKYAQPVLIISNEAAKVLQSYSWPGNVRELGHVMERAQILCQGDSIGVSELGIAVQQTHTEKHNSFESGTLESNSSELRTLASIELEVVQQRLAYFDGNALSAADSLGLSRSAFYRRLEKLKEEECQSINK</sequence>
<dbReference type="Pfam" id="PF02954">
    <property type="entry name" value="HTH_8"/>
    <property type="match status" value="1"/>
</dbReference>
<keyword evidence="4" id="KW-0804">Transcription</keyword>
<keyword evidence="5" id="KW-0597">Phosphoprotein</keyword>
<dbReference type="PANTHER" id="PTHR32071">
    <property type="entry name" value="TRANSCRIPTIONAL REGULATORY PROTEIN"/>
    <property type="match status" value="1"/>
</dbReference>
<dbReference type="PROSITE" id="PS50045">
    <property type="entry name" value="SIGMA54_INTERACT_4"/>
    <property type="match status" value="1"/>
</dbReference>
<dbReference type="InterPro" id="IPR001789">
    <property type="entry name" value="Sig_transdc_resp-reg_receiver"/>
</dbReference>
<dbReference type="SMART" id="SM00448">
    <property type="entry name" value="REC"/>
    <property type="match status" value="1"/>
</dbReference>
<dbReference type="AlphaFoldDB" id="A0A545UF81"/>
<dbReference type="SUPFAM" id="SSF46689">
    <property type="entry name" value="Homeodomain-like"/>
    <property type="match status" value="1"/>
</dbReference>
<accession>A0A545UF81</accession>
<gene>
    <name evidence="8" type="ORF">FLL46_06305</name>
</gene>
<keyword evidence="3" id="KW-0805">Transcription regulation</keyword>
<dbReference type="InterPro" id="IPR027417">
    <property type="entry name" value="P-loop_NTPase"/>
</dbReference>
<dbReference type="InterPro" id="IPR011006">
    <property type="entry name" value="CheY-like_superfamily"/>
</dbReference>
<dbReference type="Proteomes" id="UP000315439">
    <property type="component" value="Unassembled WGS sequence"/>
</dbReference>
<dbReference type="GO" id="GO:0006355">
    <property type="term" value="P:regulation of DNA-templated transcription"/>
    <property type="evidence" value="ECO:0007669"/>
    <property type="project" value="InterPro"/>
</dbReference>
<evidence type="ECO:0000313" key="8">
    <source>
        <dbReference type="EMBL" id="TQV88136.1"/>
    </source>
</evidence>
<evidence type="ECO:0000256" key="2">
    <source>
        <dbReference type="ARBA" id="ARBA00022840"/>
    </source>
</evidence>
<evidence type="ECO:0000259" key="6">
    <source>
        <dbReference type="PROSITE" id="PS50045"/>
    </source>
</evidence>
<dbReference type="Pfam" id="PF00158">
    <property type="entry name" value="Sigma54_activat"/>
    <property type="match status" value="1"/>
</dbReference>
<dbReference type="PANTHER" id="PTHR32071:SF113">
    <property type="entry name" value="ALGINATE BIOSYNTHESIS TRANSCRIPTIONAL REGULATORY PROTEIN ALGB"/>
    <property type="match status" value="1"/>
</dbReference>
<evidence type="ECO:0000256" key="3">
    <source>
        <dbReference type="ARBA" id="ARBA00023015"/>
    </source>
</evidence>
<dbReference type="CDD" id="cd00009">
    <property type="entry name" value="AAA"/>
    <property type="match status" value="1"/>
</dbReference>
<evidence type="ECO:0000313" key="9">
    <source>
        <dbReference type="Proteomes" id="UP000315439"/>
    </source>
</evidence>
<dbReference type="GO" id="GO:0000160">
    <property type="term" value="P:phosphorelay signal transduction system"/>
    <property type="evidence" value="ECO:0007669"/>
    <property type="project" value="InterPro"/>
</dbReference>
<dbReference type="InterPro" id="IPR009057">
    <property type="entry name" value="Homeodomain-like_sf"/>
</dbReference>
<feature type="domain" description="Sigma-54 factor interaction" evidence="6">
    <location>
        <begin position="152"/>
        <end position="381"/>
    </location>
</feature>
<dbReference type="InterPro" id="IPR002197">
    <property type="entry name" value="HTH_Fis"/>
</dbReference>
<feature type="modified residue" description="4-aspartylphosphate" evidence="5">
    <location>
        <position position="53"/>
    </location>
</feature>
<dbReference type="Gene3D" id="3.40.50.2300">
    <property type="match status" value="1"/>
</dbReference>
<evidence type="ECO:0000256" key="4">
    <source>
        <dbReference type="ARBA" id="ARBA00023163"/>
    </source>
</evidence>
<dbReference type="SMART" id="SM00382">
    <property type="entry name" value="AAA"/>
    <property type="match status" value="1"/>
</dbReference>
<proteinExistence type="predicted"/>
<dbReference type="Gene3D" id="3.40.50.300">
    <property type="entry name" value="P-loop containing nucleotide triphosphate hydrolases"/>
    <property type="match status" value="1"/>
</dbReference>
<dbReference type="PROSITE" id="PS00688">
    <property type="entry name" value="SIGMA54_INTERACT_3"/>
    <property type="match status" value="1"/>
</dbReference>
<evidence type="ECO:0000256" key="5">
    <source>
        <dbReference type="PROSITE-ProRule" id="PRU00169"/>
    </source>
</evidence>
<evidence type="ECO:0000256" key="1">
    <source>
        <dbReference type="ARBA" id="ARBA00022741"/>
    </source>
</evidence>
<dbReference type="InterPro" id="IPR003593">
    <property type="entry name" value="AAA+_ATPase"/>
</dbReference>
<keyword evidence="9" id="KW-1185">Reference proteome</keyword>
<dbReference type="InterPro" id="IPR025944">
    <property type="entry name" value="Sigma_54_int_dom_CS"/>
</dbReference>